<protein>
    <submittedName>
        <fullName evidence="1">Uncharacterized protein</fullName>
    </submittedName>
</protein>
<dbReference type="AlphaFoldDB" id="A0AAN9QWD2"/>
<gene>
    <name evidence="1" type="ORF">VNO80_18311</name>
</gene>
<accession>A0AAN9QWD2</accession>
<comment type="caution">
    <text evidence="1">The sequence shown here is derived from an EMBL/GenBank/DDBJ whole genome shotgun (WGS) entry which is preliminary data.</text>
</comment>
<evidence type="ECO:0000313" key="2">
    <source>
        <dbReference type="Proteomes" id="UP001374584"/>
    </source>
</evidence>
<dbReference type="EMBL" id="JAYMYR010000007">
    <property type="protein sequence ID" value="KAK7352880.1"/>
    <property type="molecule type" value="Genomic_DNA"/>
</dbReference>
<organism evidence="1 2">
    <name type="scientific">Phaseolus coccineus</name>
    <name type="common">Scarlet runner bean</name>
    <name type="synonym">Phaseolus multiflorus</name>
    <dbReference type="NCBI Taxonomy" id="3886"/>
    <lineage>
        <taxon>Eukaryota</taxon>
        <taxon>Viridiplantae</taxon>
        <taxon>Streptophyta</taxon>
        <taxon>Embryophyta</taxon>
        <taxon>Tracheophyta</taxon>
        <taxon>Spermatophyta</taxon>
        <taxon>Magnoliopsida</taxon>
        <taxon>eudicotyledons</taxon>
        <taxon>Gunneridae</taxon>
        <taxon>Pentapetalae</taxon>
        <taxon>rosids</taxon>
        <taxon>fabids</taxon>
        <taxon>Fabales</taxon>
        <taxon>Fabaceae</taxon>
        <taxon>Papilionoideae</taxon>
        <taxon>50 kb inversion clade</taxon>
        <taxon>NPAAA clade</taxon>
        <taxon>indigoferoid/millettioid clade</taxon>
        <taxon>Phaseoleae</taxon>
        <taxon>Phaseolus</taxon>
    </lineage>
</organism>
<name>A0AAN9QWD2_PHACN</name>
<dbReference type="Proteomes" id="UP001374584">
    <property type="component" value="Unassembled WGS sequence"/>
</dbReference>
<sequence>MDVCRILRILQLNYPYMQSNTRTRFLLDSSTTHRNTWRGDSTATPILPTTLDLWLTRDGLLVFLELLELEHKIFWYPLLIPLNLDENILLLKEKEDMVTSKKIVRLVHSRTHGEMRSK</sequence>
<proteinExistence type="predicted"/>
<evidence type="ECO:0000313" key="1">
    <source>
        <dbReference type="EMBL" id="KAK7352880.1"/>
    </source>
</evidence>
<keyword evidence="2" id="KW-1185">Reference proteome</keyword>
<reference evidence="1 2" key="1">
    <citation type="submission" date="2024-01" db="EMBL/GenBank/DDBJ databases">
        <title>The genomes of 5 underutilized Papilionoideae crops provide insights into root nodulation and disease resistanc.</title>
        <authorList>
            <person name="Jiang F."/>
        </authorList>
    </citation>
    <scope>NUCLEOTIDE SEQUENCE [LARGE SCALE GENOMIC DNA]</scope>
    <source>
        <strain evidence="1">JINMINGXINNONG_FW02</strain>
        <tissue evidence="1">Leaves</tissue>
    </source>
</reference>